<dbReference type="InterPro" id="IPR036396">
    <property type="entry name" value="Cyt_P450_sf"/>
</dbReference>
<proteinExistence type="inferred from homology"/>
<dbReference type="Proteomes" id="UP001165283">
    <property type="component" value="Unassembled WGS sequence"/>
</dbReference>
<dbReference type="Pfam" id="PF00067">
    <property type="entry name" value="p450"/>
    <property type="match status" value="1"/>
</dbReference>
<dbReference type="EMBL" id="JAGSOV010000009">
    <property type="protein sequence ID" value="MCO1653996.1"/>
    <property type="molecule type" value="Genomic_DNA"/>
</dbReference>
<dbReference type="InterPro" id="IPR050121">
    <property type="entry name" value="Cytochrome_P450_monoxygenase"/>
</dbReference>
<sequence>MTTTDATRTGPTTASAADTARVLGLVLAPVVAQGVIARRPRVVGAAARLGLDARGVRELQRLRERYGTGPVRLPIPGRPMALVLDPPDVRRVLEGTPVPFAADSWEKRGALRQLQPHGVLISPPGLRAERRRFNEAVLDTGHPMHRYADAIARVVREETAPLADRDVLDWDGFITAWWRIVRRVVLGDGARDDHALTDDLRRLRQAGNWSWLAPRRRRRYARVRDGLRRHVERADPGSLAELVAALPAGPDVDRLDQVPQWLFAYDPAGMATFRALALLAAHPAELDRARAEVTDPAAPQDLPRLRAAVLESVRLWPTTPLILRDAAEATDWDGATLPAGTGMVVPAWFLHRDDRTRADAHRFHPEQWLDGSAFDDPALVPFSAGPAVCPGRELVLFTAATFLAVLLRDRTARPPFPADRPLPANLSPFTLRIPLTR</sequence>
<name>A0ABT0ZTD8_9PSEU</name>
<gene>
    <name evidence="2" type="ORF">KDL28_02895</name>
</gene>
<dbReference type="InterPro" id="IPR001128">
    <property type="entry name" value="Cyt_P450"/>
</dbReference>
<evidence type="ECO:0000313" key="3">
    <source>
        <dbReference type="Proteomes" id="UP001165283"/>
    </source>
</evidence>
<reference evidence="2" key="1">
    <citation type="submission" date="2021-04" db="EMBL/GenBank/DDBJ databases">
        <title>Pseudonocardia sp. nov., isolated from sandy soil of mangrove forest.</title>
        <authorList>
            <person name="Zan Z."/>
            <person name="Huang R."/>
            <person name="Liu W."/>
        </authorList>
    </citation>
    <scope>NUCLEOTIDE SEQUENCE</scope>
    <source>
        <strain evidence="2">S2-4</strain>
    </source>
</reference>
<dbReference type="SUPFAM" id="SSF48264">
    <property type="entry name" value="Cytochrome P450"/>
    <property type="match status" value="1"/>
</dbReference>
<comment type="similarity">
    <text evidence="1">Belongs to the cytochrome P450 family.</text>
</comment>
<protein>
    <submittedName>
        <fullName evidence="2">Cytochrome P450</fullName>
    </submittedName>
</protein>
<dbReference type="Gene3D" id="1.10.630.10">
    <property type="entry name" value="Cytochrome P450"/>
    <property type="match status" value="1"/>
</dbReference>
<dbReference type="PANTHER" id="PTHR24305">
    <property type="entry name" value="CYTOCHROME P450"/>
    <property type="match status" value="1"/>
</dbReference>
<comment type="caution">
    <text evidence="2">The sequence shown here is derived from an EMBL/GenBank/DDBJ whole genome shotgun (WGS) entry which is preliminary data.</text>
</comment>
<evidence type="ECO:0000313" key="2">
    <source>
        <dbReference type="EMBL" id="MCO1653996.1"/>
    </source>
</evidence>
<dbReference type="RefSeq" id="WP_252435608.1">
    <property type="nucleotide sequence ID" value="NZ_JAGSOV010000009.1"/>
</dbReference>
<dbReference type="PANTHER" id="PTHR24305:SF166">
    <property type="entry name" value="CYTOCHROME P450 12A4, MITOCHONDRIAL-RELATED"/>
    <property type="match status" value="1"/>
</dbReference>
<organism evidence="2 3">
    <name type="scientific">Pseudonocardia humida</name>
    <dbReference type="NCBI Taxonomy" id="2800819"/>
    <lineage>
        <taxon>Bacteria</taxon>
        <taxon>Bacillati</taxon>
        <taxon>Actinomycetota</taxon>
        <taxon>Actinomycetes</taxon>
        <taxon>Pseudonocardiales</taxon>
        <taxon>Pseudonocardiaceae</taxon>
        <taxon>Pseudonocardia</taxon>
    </lineage>
</organism>
<evidence type="ECO:0000256" key="1">
    <source>
        <dbReference type="ARBA" id="ARBA00010617"/>
    </source>
</evidence>
<accession>A0ABT0ZTD8</accession>
<dbReference type="PRINTS" id="PR00463">
    <property type="entry name" value="EP450I"/>
</dbReference>
<keyword evidence="3" id="KW-1185">Reference proteome</keyword>
<dbReference type="InterPro" id="IPR002401">
    <property type="entry name" value="Cyt_P450_E_grp-I"/>
</dbReference>